<gene>
    <name evidence="8" type="ORF">HNQ51_001311</name>
</gene>
<dbReference type="RefSeq" id="WP_138856979.1">
    <property type="nucleotide sequence ID" value="NZ_CP040709.1"/>
</dbReference>
<keyword evidence="4 5" id="KW-0808">Transferase</keyword>
<feature type="domain" description="Nucleoside phosphorylase" evidence="7">
    <location>
        <begin position="31"/>
        <end position="275"/>
    </location>
</feature>
<feature type="binding site" evidence="6">
    <location>
        <position position="218"/>
    </location>
    <ligand>
        <name>phosphate</name>
        <dbReference type="ChEBI" id="CHEBI:43474"/>
    </ligand>
</feature>
<dbReference type="NCBIfam" id="TIGR01697">
    <property type="entry name" value="PNPH-PUNA-XAPA"/>
    <property type="match status" value="1"/>
</dbReference>
<feature type="binding site" evidence="6">
    <location>
        <position position="241"/>
    </location>
    <ligand>
        <name>a purine D-ribonucleoside</name>
        <dbReference type="ChEBI" id="CHEBI:142355"/>
    </ligand>
</feature>
<dbReference type="SUPFAM" id="SSF53167">
    <property type="entry name" value="Purine and uridine phosphorylases"/>
    <property type="match status" value="1"/>
</dbReference>
<evidence type="ECO:0000313" key="9">
    <source>
        <dbReference type="Proteomes" id="UP000554837"/>
    </source>
</evidence>
<organism evidence="8 9">
    <name type="scientific">Inhella inkyongensis</name>
    <dbReference type="NCBI Taxonomy" id="392593"/>
    <lineage>
        <taxon>Bacteria</taxon>
        <taxon>Pseudomonadati</taxon>
        <taxon>Pseudomonadota</taxon>
        <taxon>Betaproteobacteria</taxon>
        <taxon>Burkholderiales</taxon>
        <taxon>Sphaerotilaceae</taxon>
        <taxon>Inhella</taxon>
    </lineage>
</organism>
<evidence type="ECO:0000256" key="3">
    <source>
        <dbReference type="ARBA" id="ARBA00022676"/>
    </source>
</evidence>
<keyword evidence="3 5" id="KW-0328">Glycosyltransferase</keyword>
<sequence length="287" mass="30213">MNSPYLQGDALAAAVEAAAAKLRAAFGDAPTIAVVLGSGWSSASDQLQNVQRISYADLPGWPLPKVEGHVNEVVVGTTAGGARVAMLRGRAHTYESGDCTGMAAPIRSLKAWGVQVLLSTNASGSLRQHQPPGSLMLISDHINAPQRSPLVGVQGSHRFVDMSCAYDLELRQTAAKLAKEIDQRLCEGVYCWALGPQFETPAEIRMFAAWGADAVGMSTVPDTILARHAGLRVMGLALITNMAAGLSAEALTHELTLREAKDSGERAAGFLSALLDRLTALESLKAA</sequence>
<reference evidence="8 9" key="1">
    <citation type="submission" date="2020-08" db="EMBL/GenBank/DDBJ databases">
        <title>Genomic Encyclopedia of Type Strains, Phase IV (KMG-IV): sequencing the most valuable type-strain genomes for metagenomic binning, comparative biology and taxonomic classification.</title>
        <authorList>
            <person name="Goeker M."/>
        </authorList>
    </citation>
    <scope>NUCLEOTIDE SEQUENCE [LARGE SCALE GENOMIC DNA]</scope>
    <source>
        <strain evidence="8 9">DSM 23958</strain>
    </source>
</reference>
<feature type="binding site" evidence="6">
    <location>
        <position position="38"/>
    </location>
    <ligand>
        <name>phosphate</name>
        <dbReference type="ChEBI" id="CHEBI:43474"/>
    </ligand>
</feature>
<dbReference type="PANTHER" id="PTHR11904:SF9">
    <property type="entry name" value="PURINE NUCLEOSIDE PHOSPHORYLASE-RELATED"/>
    <property type="match status" value="1"/>
</dbReference>
<dbReference type="OrthoDB" id="1523230at2"/>
<dbReference type="InterPro" id="IPR035994">
    <property type="entry name" value="Nucleoside_phosphorylase_sf"/>
</dbReference>
<dbReference type="UniPathway" id="UPA00606"/>
<feature type="binding site" evidence="6">
    <location>
        <position position="199"/>
    </location>
    <ligand>
        <name>a purine D-ribonucleoside</name>
        <dbReference type="ChEBI" id="CHEBI:142355"/>
    </ligand>
</feature>
<feature type="binding site" evidence="6">
    <location>
        <position position="69"/>
    </location>
    <ligand>
        <name>phosphate</name>
        <dbReference type="ChEBI" id="CHEBI:43474"/>
    </ligand>
</feature>
<keyword evidence="9" id="KW-1185">Reference proteome</keyword>
<evidence type="ECO:0000256" key="4">
    <source>
        <dbReference type="ARBA" id="ARBA00022679"/>
    </source>
</evidence>
<dbReference type="PIRSF" id="PIRSF000477">
    <property type="entry name" value="PurNPase"/>
    <property type="match status" value="1"/>
</dbReference>
<dbReference type="AlphaFoldDB" id="A0A840S3J8"/>
<comment type="function">
    <text evidence="5">The purine nucleoside phosphorylases catalyze the phosphorolytic breakdown of the N-glycosidic bond in the beta-(deoxy)ribonucleoside molecules, with the formation of the corresponding free purine bases and pentose-1-phosphate.</text>
</comment>
<dbReference type="CDD" id="cd09009">
    <property type="entry name" value="PNP-EcPNPII_like"/>
    <property type="match status" value="1"/>
</dbReference>
<dbReference type="Gene3D" id="3.40.50.1580">
    <property type="entry name" value="Nucleoside phosphorylase domain"/>
    <property type="match status" value="1"/>
</dbReference>
<evidence type="ECO:0000259" key="7">
    <source>
        <dbReference type="Pfam" id="PF01048"/>
    </source>
</evidence>
<dbReference type="PANTHER" id="PTHR11904">
    <property type="entry name" value="METHYLTHIOADENOSINE/PURINE NUCLEOSIDE PHOSPHORYLASE"/>
    <property type="match status" value="1"/>
</dbReference>
<proteinExistence type="inferred from homology"/>
<dbReference type="InterPro" id="IPR000845">
    <property type="entry name" value="Nucleoside_phosphorylase_d"/>
</dbReference>
<evidence type="ECO:0000256" key="6">
    <source>
        <dbReference type="PIRSR" id="PIRSR000477-2"/>
    </source>
</evidence>
<dbReference type="NCBIfam" id="NF006054">
    <property type="entry name" value="PRK08202.1"/>
    <property type="match status" value="1"/>
</dbReference>
<name>A0A840S3J8_9BURK</name>
<dbReference type="GO" id="GO:0004731">
    <property type="term" value="F:purine-nucleoside phosphorylase activity"/>
    <property type="evidence" value="ECO:0007669"/>
    <property type="project" value="UniProtKB-EC"/>
</dbReference>
<feature type="binding site" evidence="6">
    <location>
        <position position="122"/>
    </location>
    <ligand>
        <name>phosphate</name>
        <dbReference type="ChEBI" id="CHEBI:43474"/>
    </ligand>
</feature>
<protein>
    <recommendedName>
        <fullName evidence="5">Purine nucleoside phosphorylase</fullName>
        <ecNumber evidence="5">2.4.2.1</ecNumber>
    </recommendedName>
    <alternativeName>
        <fullName evidence="5">Inosine-guanosine phosphorylase</fullName>
    </alternativeName>
</protein>
<dbReference type="Proteomes" id="UP000554837">
    <property type="component" value="Unassembled WGS sequence"/>
</dbReference>
<comment type="caution">
    <text evidence="8">The sequence shown here is derived from an EMBL/GenBank/DDBJ whole genome shotgun (WGS) entry which is preliminary data.</text>
</comment>
<evidence type="ECO:0000256" key="1">
    <source>
        <dbReference type="ARBA" id="ARBA00005058"/>
    </source>
</evidence>
<evidence type="ECO:0000256" key="5">
    <source>
        <dbReference type="PIRNR" id="PIRNR000477"/>
    </source>
</evidence>
<accession>A0A840S3J8</accession>
<dbReference type="Pfam" id="PF01048">
    <property type="entry name" value="PNP_UDP_1"/>
    <property type="match status" value="1"/>
</dbReference>
<dbReference type="GO" id="GO:0009116">
    <property type="term" value="P:nucleoside metabolic process"/>
    <property type="evidence" value="ECO:0007669"/>
    <property type="project" value="InterPro"/>
</dbReference>
<comment type="pathway">
    <text evidence="1 5">Purine metabolism; purine nucleoside salvage.</text>
</comment>
<evidence type="ECO:0000313" key="8">
    <source>
        <dbReference type="EMBL" id="MBB5204018.1"/>
    </source>
</evidence>
<comment type="similarity">
    <text evidence="2 5">Belongs to the PNP/MTAP phosphorylase family.</text>
</comment>
<evidence type="ECO:0000256" key="2">
    <source>
        <dbReference type="ARBA" id="ARBA00006751"/>
    </source>
</evidence>
<feature type="binding site" evidence="6">
    <location>
        <begin position="90"/>
        <end position="92"/>
    </location>
    <ligand>
        <name>phosphate</name>
        <dbReference type="ChEBI" id="CHEBI:43474"/>
    </ligand>
</feature>
<dbReference type="GO" id="GO:0005737">
    <property type="term" value="C:cytoplasm"/>
    <property type="evidence" value="ECO:0007669"/>
    <property type="project" value="TreeGrafter"/>
</dbReference>
<dbReference type="InterPro" id="IPR011268">
    <property type="entry name" value="Purine_phosphorylase"/>
</dbReference>
<dbReference type="EMBL" id="JACHHO010000001">
    <property type="protein sequence ID" value="MBB5204018.1"/>
    <property type="molecule type" value="Genomic_DNA"/>
</dbReference>
<dbReference type="EC" id="2.4.2.1" evidence="5"/>